<organism evidence="9 10">
    <name type="scientific">Ambispora leptoticha</name>
    <dbReference type="NCBI Taxonomy" id="144679"/>
    <lineage>
        <taxon>Eukaryota</taxon>
        <taxon>Fungi</taxon>
        <taxon>Fungi incertae sedis</taxon>
        <taxon>Mucoromycota</taxon>
        <taxon>Glomeromycotina</taxon>
        <taxon>Glomeromycetes</taxon>
        <taxon>Archaeosporales</taxon>
        <taxon>Ambisporaceae</taxon>
        <taxon>Ambispora</taxon>
    </lineage>
</organism>
<accession>A0A9N8VVF3</accession>
<name>A0A9N8VVF3_9GLOM</name>
<evidence type="ECO:0000256" key="3">
    <source>
        <dbReference type="ARBA" id="ARBA00022574"/>
    </source>
</evidence>
<dbReference type="Proteomes" id="UP000789508">
    <property type="component" value="Unassembled WGS sequence"/>
</dbReference>
<dbReference type="GO" id="GO:0005737">
    <property type="term" value="C:cytoplasm"/>
    <property type="evidence" value="ECO:0007669"/>
    <property type="project" value="UniProtKB-SubCell"/>
</dbReference>
<evidence type="ECO:0000256" key="1">
    <source>
        <dbReference type="ARBA" id="ARBA00004496"/>
    </source>
</evidence>
<reference evidence="9" key="1">
    <citation type="submission" date="2021-06" db="EMBL/GenBank/DDBJ databases">
        <authorList>
            <person name="Kallberg Y."/>
            <person name="Tangrot J."/>
            <person name="Rosling A."/>
        </authorList>
    </citation>
    <scope>NUCLEOTIDE SEQUENCE</scope>
    <source>
        <strain evidence="9">FL130A</strain>
    </source>
</reference>
<feature type="compositionally biased region" description="Basic and acidic residues" evidence="8">
    <location>
        <begin position="616"/>
        <end position="633"/>
    </location>
</feature>
<evidence type="ECO:0000256" key="6">
    <source>
        <dbReference type="ARBA" id="ARBA00038255"/>
    </source>
</evidence>
<evidence type="ECO:0000313" key="9">
    <source>
        <dbReference type="EMBL" id="CAG8467892.1"/>
    </source>
</evidence>
<dbReference type="SUPFAM" id="SSF50978">
    <property type="entry name" value="WD40 repeat-like"/>
    <property type="match status" value="3"/>
</dbReference>
<dbReference type="Gene3D" id="2.130.10.10">
    <property type="entry name" value="YVTN repeat-like/Quinoprotein amine dehydrogenase"/>
    <property type="match status" value="4"/>
</dbReference>
<comment type="similarity">
    <text evidence="6">Belongs to the WD repeat WDR6 family.</text>
</comment>
<dbReference type="PROSITE" id="PS50294">
    <property type="entry name" value="WD_REPEATS_REGION"/>
    <property type="match status" value="1"/>
</dbReference>
<evidence type="ECO:0000256" key="2">
    <source>
        <dbReference type="ARBA" id="ARBA00022490"/>
    </source>
</evidence>
<dbReference type="AlphaFoldDB" id="A0A9N8VVF3"/>
<keyword evidence="5" id="KW-0677">Repeat</keyword>
<keyword evidence="4" id="KW-0819">tRNA processing</keyword>
<feature type="repeat" description="WD" evidence="7">
    <location>
        <begin position="176"/>
        <end position="207"/>
    </location>
</feature>
<comment type="subcellular location">
    <subcellularLocation>
        <location evidence="1">Cytoplasm</location>
    </subcellularLocation>
</comment>
<feature type="repeat" description="WD" evidence="7">
    <location>
        <begin position="276"/>
        <end position="310"/>
    </location>
</feature>
<keyword evidence="10" id="KW-1185">Reference proteome</keyword>
<dbReference type="PANTHER" id="PTHR14344">
    <property type="entry name" value="WD REPEAT PROTEIN"/>
    <property type="match status" value="1"/>
</dbReference>
<dbReference type="InterPro" id="IPR036322">
    <property type="entry name" value="WD40_repeat_dom_sf"/>
</dbReference>
<dbReference type="InterPro" id="IPR051973">
    <property type="entry name" value="tRNA_Anticodon_Mtase-Reg"/>
</dbReference>
<gene>
    <name evidence="9" type="ORF">ALEPTO_LOCUS1867</name>
</gene>
<proteinExistence type="inferred from homology"/>
<evidence type="ECO:0000256" key="7">
    <source>
        <dbReference type="PROSITE-ProRule" id="PRU00221"/>
    </source>
</evidence>
<keyword evidence="3 7" id="KW-0853">WD repeat</keyword>
<dbReference type="SMART" id="SM00320">
    <property type="entry name" value="WD40"/>
    <property type="match status" value="8"/>
</dbReference>
<protein>
    <submittedName>
        <fullName evidence="9">4567_t:CDS:1</fullName>
    </submittedName>
</protein>
<evidence type="ECO:0000313" key="10">
    <source>
        <dbReference type="Proteomes" id="UP000789508"/>
    </source>
</evidence>
<dbReference type="PROSITE" id="PS50082">
    <property type="entry name" value="WD_REPEATS_2"/>
    <property type="match status" value="2"/>
</dbReference>
<comment type="caution">
    <text evidence="9">The sequence shown here is derived from an EMBL/GenBank/DDBJ whole genome shotgun (WGS) entry which is preliminary data.</text>
</comment>
<feature type="compositionally biased region" description="Acidic residues" evidence="8">
    <location>
        <begin position="634"/>
        <end position="643"/>
    </location>
</feature>
<dbReference type="EMBL" id="CAJVPS010000231">
    <property type="protein sequence ID" value="CAG8467892.1"/>
    <property type="molecule type" value="Genomic_DNA"/>
</dbReference>
<dbReference type="PANTHER" id="PTHR14344:SF3">
    <property type="entry name" value="WD REPEAT-CONTAINING PROTEIN 6"/>
    <property type="match status" value="1"/>
</dbReference>
<keyword evidence="2" id="KW-0963">Cytoplasm</keyword>
<dbReference type="GO" id="GO:0030488">
    <property type="term" value="P:tRNA methylation"/>
    <property type="evidence" value="ECO:0007669"/>
    <property type="project" value="TreeGrafter"/>
</dbReference>
<dbReference type="InterPro" id="IPR015943">
    <property type="entry name" value="WD40/YVTN_repeat-like_dom_sf"/>
</dbReference>
<evidence type="ECO:0000256" key="4">
    <source>
        <dbReference type="ARBA" id="ARBA00022694"/>
    </source>
</evidence>
<evidence type="ECO:0000256" key="8">
    <source>
        <dbReference type="SAM" id="MobiDB-lite"/>
    </source>
</evidence>
<sequence>MKSIQKNHIEIDKKLYVGPVTSLCFHNDKVLLAGHGPYLKAFYVPTGDLLDSLLALEDWILDVQWLYDSIAEQIDERISEKNPLSSSSSSTSIKKETPKEIAIAFAHNFIEIWDHTSSTCLYSVECQEHCILYSARFFGDTRENLVLASGTVFNQVHLWNVMCRDKDGYGVVYKKLVGHEGVIFGIRFNKDGTSVVSVSDDRTIRVWRTDLDDNMKPRVLFGHMARIWDCLIFDDYLISISEDTTCRVWRNRFDDKDEDDDVDCLACWEGHVGKNVWSVAVNPSKKIVATGGQDSGIRLWSLSSVTKNKIDSENDLIKVELPPIEQYIQPLARNSDHKLPHTHEHARNCVIVDYSTIVMASNYGYIIRFNYQKNEWRTLFHDPELASYNMMTSSQCGRVVCCGSIYGQLIVLSVTNEFEVFEIFIEETNDPNVLYIISHAVHNDIYLLALDLNNITKPTLEILYKISVPPCFLLLSVAFSARYNLLFCGSRESELAIYHLSRSPSPFTKSDRDGKSFLVSDKDNSNDNDNHENSHNISTILYLSKTHGKQAITSIALKIGDELTPQKQEDTLYVFTTGRDGGYIKYRLKDLSALLSQPQQQKKASERADSLGLEINKSENNDDTKKSGETLDHDYDDNSDEYEETSKINEKSKIFSASSLKEENVERALSMEQVYRAKITKGWLEKVVFVDNELLLLGFYRKRFFVYNEEKKFEMFSVACGGAHRVWHFRAADKRMDKSTFVFIRKEKIYVYSRQASASSEGFDECKLQNNYHGREARALEYLPYPIKLFEGGKEIAKKNLISPVIFATGGEDSLLRLFQYIPGEKELRNLCSIKKHASAIRSIQWSQGIEKVLLLFSCGASEELRCWKVEMSLAKSEQLSNRQEFLKMVSEPVCINCLEWSRCPTISEIPETRIMDISVFPINFQHRHQNTSGLHFVAAVYSDSVLRIWIFDETTRHFYLLGDATFHNKCILQVKHLVIGDQQSKKEEEENNECENSVEEEWRIILFTCATDGRIAIWDVSKSVQNFLNTFSQSTKNPLSSYSFNDLISKLLQYKKPLDQPTMVYKAHQSGVNCMEVRSVGRDKFIVITGGDDNAVAVAMLYTSRRGNDLVVMDVYNMLDAHPSSIQGVHIINDTTFVTSSLDQRLNVWKLVKKKITPDSKEKDYAFKLVASEFVNVRDPSAMGATQYVSISSDKDQAHKGEVIASKTQIAVTGIGIELFEIRV</sequence>
<dbReference type="InterPro" id="IPR001680">
    <property type="entry name" value="WD40_rpt"/>
</dbReference>
<evidence type="ECO:0000256" key="5">
    <source>
        <dbReference type="ARBA" id="ARBA00022737"/>
    </source>
</evidence>
<dbReference type="OrthoDB" id="5594999at2759"/>
<dbReference type="Pfam" id="PF00400">
    <property type="entry name" value="WD40"/>
    <property type="match status" value="2"/>
</dbReference>
<feature type="region of interest" description="Disordered" evidence="8">
    <location>
        <begin position="597"/>
        <end position="644"/>
    </location>
</feature>